<dbReference type="EMBL" id="JANFNG010000002">
    <property type="protein sequence ID" value="MCQ4080124.1"/>
    <property type="molecule type" value="Genomic_DNA"/>
</dbReference>
<keyword evidence="2" id="KW-1185">Reference proteome</keyword>
<dbReference type="InterPro" id="IPR046037">
    <property type="entry name" value="DUF5995"/>
</dbReference>
<proteinExistence type="predicted"/>
<dbReference type="Pfam" id="PF19458">
    <property type="entry name" value="DUF5995"/>
    <property type="match status" value="1"/>
</dbReference>
<comment type="caution">
    <text evidence="1">The sequence shown here is derived from an EMBL/GenBank/DDBJ whole genome shotgun (WGS) entry which is preliminary data.</text>
</comment>
<evidence type="ECO:0000313" key="2">
    <source>
        <dbReference type="Proteomes" id="UP001057702"/>
    </source>
</evidence>
<accession>A0ABT1PR28</accession>
<gene>
    <name evidence="1" type="ORF">NGB36_05840</name>
</gene>
<protein>
    <submittedName>
        <fullName evidence="1">DUF5995 family protein</fullName>
    </submittedName>
</protein>
<name>A0ABT1PR28_9ACTN</name>
<reference evidence="1" key="1">
    <citation type="submission" date="2022-06" db="EMBL/GenBank/DDBJ databases">
        <title>Draft genome sequence of Streptomyces sp. RB6PN25 isolated from peat swamp forest in Thailand.</title>
        <authorList>
            <person name="Duangmal K."/>
            <person name="Klaysubun C."/>
        </authorList>
    </citation>
    <scope>NUCLEOTIDE SEQUENCE</scope>
    <source>
        <strain evidence="1">RB6PN25</strain>
    </source>
</reference>
<dbReference type="Proteomes" id="UP001057702">
    <property type="component" value="Unassembled WGS sequence"/>
</dbReference>
<organism evidence="1 2">
    <name type="scientific">Streptomyces humicola</name>
    <dbReference type="NCBI Taxonomy" id="2953240"/>
    <lineage>
        <taxon>Bacteria</taxon>
        <taxon>Bacillati</taxon>
        <taxon>Actinomycetota</taxon>
        <taxon>Actinomycetes</taxon>
        <taxon>Kitasatosporales</taxon>
        <taxon>Streptomycetaceae</taxon>
        <taxon>Streptomyces</taxon>
    </lineage>
</organism>
<sequence>MQAIGESLPAGDGVAVFNGVYLSVTEELERRLGDGFFRDPGATARLAVVFAQRYLAAVEPDAPGRRPPACWRPLLQLRHHGGIHPVQFALAGINAHVGHDLPLAVVDTCRSLGCGPHRIERDFERVGRMLEAIEERVREELMPGPDLLDVADPLTHLIASWELEQARQGAWSAARVLWDVRELPMLYEEFAHSLDTGAGLVSRCLLTPLGRRHRAALPPQSSGSSTGAISS</sequence>
<evidence type="ECO:0000313" key="1">
    <source>
        <dbReference type="EMBL" id="MCQ4080124.1"/>
    </source>
</evidence>